<comment type="similarity">
    <text evidence="1">Belongs to the ATP-dependent AMP-binding enzyme family.</text>
</comment>
<keyword evidence="2" id="KW-0436">Ligase</keyword>
<dbReference type="FunFam" id="3.30.300.30:FF:000008">
    <property type="entry name" value="2,3-dihydroxybenzoate-AMP ligase"/>
    <property type="match status" value="1"/>
</dbReference>
<keyword evidence="6" id="KW-1185">Reference proteome</keyword>
<dbReference type="STRING" id="633813.SAMN04488087_2088"/>
<accession>A0A1M6VRY9</accession>
<evidence type="ECO:0000313" key="6">
    <source>
        <dbReference type="Proteomes" id="UP000185812"/>
    </source>
</evidence>
<evidence type="ECO:0000259" key="4">
    <source>
        <dbReference type="Pfam" id="PF13193"/>
    </source>
</evidence>
<dbReference type="EMBL" id="FRAU01000007">
    <property type="protein sequence ID" value="SHK84154.1"/>
    <property type="molecule type" value="Genomic_DNA"/>
</dbReference>
<dbReference type="InterPro" id="IPR000873">
    <property type="entry name" value="AMP-dep_synth/lig_dom"/>
</dbReference>
<dbReference type="Pfam" id="PF00501">
    <property type="entry name" value="AMP-binding"/>
    <property type="match status" value="1"/>
</dbReference>
<dbReference type="AlphaFoldDB" id="A0A1M6VRY9"/>
<dbReference type="InterPro" id="IPR042099">
    <property type="entry name" value="ANL_N_sf"/>
</dbReference>
<dbReference type="Proteomes" id="UP000185812">
    <property type="component" value="Unassembled WGS sequence"/>
</dbReference>
<dbReference type="Pfam" id="PF13193">
    <property type="entry name" value="AMP-binding_C"/>
    <property type="match status" value="1"/>
</dbReference>
<dbReference type="PANTHER" id="PTHR43201">
    <property type="entry name" value="ACYL-COA SYNTHETASE"/>
    <property type="match status" value="1"/>
</dbReference>
<feature type="domain" description="AMP-dependent synthetase/ligase" evidence="3">
    <location>
        <begin position="14"/>
        <end position="364"/>
    </location>
</feature>
<evidence type="ECO:0000313" key="5">
    <source>
        <dbReference type="EMBL" id="SHK84154.1"/>
    </source>
</evidence>
<organism evidence="5 6">
    <name type="scientific">Rhodothermus profundi</name>
    <dbReference type="NCBI Taxonomy" id="633813"/>
    <lineage>
        <taxon>Bacteria</taxon>
        <taxon>Pseudomonadati</taxon>
        <taxon>Rhodothermota</taxon>
        <taxon>Rhodothermia</taxon>
        <taxon>Rhodothermales</taxon>
        <taxon>Rhodothermaceae</taxon>
        <taxon>Rhodothermus</taxon>
    </lineage>
</organism>
<dbReference type="GO" id="GO:0006631">
    <property type="term" value="P:fatty acid metabolic process"/>
    <property type="evidence" value="ECO:0007669"/>
    <property type="project" value="TreeGrafter"/>
</dbReference>
<protein>
    <submittedName>
        <fullName evidence="5">Fatty-acyl-CoA synthase</fullName>
    </submittedName>
</protein>
<dbReference type="GO" id="GO:0031956">
    <property type="term" value="F:medium-chain fatty acid-CoA ligase activity"/>
    <property type="evidence" value="ECO:0007669"/>
    <property type="project" value="TreeGrafter"/>
</dbReference>
<dbReference type="CDD" id="cd17631">
    <property type="entry name" value="FACL_FadD13-like"/>
    <property type="match status" value="1"/>
</dbReference>
<dbReference type="InterPro" id="IPR025110">
    <property type="entry name" value="AMP-bd_C"/>
</dbReference>
<dbReference type="Gene3D" id="3.30.300.30">
    <property type="match status" value="1"/>
</dbReference>
<dbReference type="RefSeq" id="WP_245772013.1">
    <property type="nucleotide sequence ID" value="NZ_FRAU01000007.1"/>
</dbReference>
<reference evidence="6" key="1">
    <citation type="submission" date="2016-11" db="EMBL/GenBank/DDBJ databases">
        <authorList>
            <person name="Varghese N."/>
            <person name="Submissions S."/>
        </authorList>
    </citation>
    <scope>NUCLEOTIDE SEQUENCE [LARGE SCALE GENOMIC DNA]</scope>
    <source>
        <strain evidence="6">DSM 22212</strain>
    </source>
</reference>
<dbReference type="PANTHER" id="PTHR43201:SF5">
    <property type="entry name" value="MEDIUM-CHAIN ACYL-COA LIGASE ACSF2, MITOCHONDRIAL"/>
    <property type="match status" value="1"/>
</dbReference>
<name>A0A1M6VRY9_9BACT</name>
<evidence type="ECO:0000256" key="2">
    <source>
        <dbReference type="ARBA" id="ARBA00022598"/>
    </source>
</evidence>
<dbReference type="Gene3D" id="3.40.50.12780">
    <property type="entry name" value="N-terminal domain of ligase-like"/>
    <property type="match status" value="1"/>
</dbReference>
<feature type="domain" description="AMP-binding enzyme C-terminal" evidence="4">
    <location>
        <begin position="415"/>
        <end position="490"/>
    </location>
</feature>
<proteinExistence type="inferred from homology"/>
<evidence type="ECO:0000256" key="1">
    <source>
        <dbReference type="ARBA" id="ARBA00006432"/>
    </source>
</evidence>
<dbReference type="InterPro" id="IPR020845">
    <property type="entry name" value="AMP-binding_CS"/>
</dbReference>
<gene>
    <name evidence="5" type="ORF">SAMN04488087_2088</name>
</gene>
<sequence length="506" mass="56228">MKSDRQPFIRTDWLERNAQYWPERPALTWVPTGERWTFARLHDEGEALAAVLTAQFDVQKGDRIAVLAENRPEHVLLFVACQKAGWILVPLNYRLAAPELAYQVADSTPALLVYDAPYTDVARTLGVDALLPLETVRTFARSGAQRKVRPAVHLEDPLMILYTSGTTGRPKGAIITHGMIAWNAFNTIHRLDLTSQDVSFNAAPFYHTGGWNVLLTPFLFKGGHTYLLDRFDPGQILQLCEEAGITILWGVPTMLRMLAEHPRFERTSLSTVRYAVVGGEAMPEPLIRRWHAKGVPIRQGFGMTEVGVNCFSLSEADALRKIGSIGLPNFYVEVRVVDEQGREVGVDTVGELLMRGPVVTPGYWQRPEATAEAIDAAGWFHTGDLVRQDADGYFYVVGRKKDMYISGGENVYPAEVEAVLRRHPDVAEAAVVGVPDPKWGETGAAFLVLKPGRTLTAEAVQAYCRTQLAGYKVPRHVFFLETLPLGPTGKCDKRALRAQALNRLNQ</sequence>
<dbReference type="SUPFAM" id="SSF56801">
    <property type="entry name" value="Acetyl-CoA synthetase-like"/>
    <property type="match status" value="1"/>
</dbReference>
<dbReference type="PROSITE" id="PS00455">
    <property type="entry name" value="AMP_BINDING"/>
    <property type="match status" value="1"/>
</dbReference>
<evidence type="ECO:0000259" key="3">
    <source>
        <dbReference type="Pfam" id="PF00501"/>
    </source>
</evidence>
<dbReference type="InterPro" id="IPR045851">
    <property type="entry name" value="AMP-bd_C_sf"/>
</dbReference>